<dbReference type="Gene3D" id="3.40.50.980">
    <property type="match status" value="2"/>
</dbReference>
<dbReference type="PANTHER" id="PTHR45527">
    <property type="entry name" value="NONRIBOSOMAL PEPTIDE SYNTHETASE"/>
    <property type="match status" value="1"/>
</dbReference>
<dbReference type="InterPro" id="IPR000873">
    <property type="entry name" value="AMP-dep_synth/lig_dom"/>
</dbReference>
<dbReference type="PROSITE" id="PS00455">
    <property type="entry name" value="AMP_BINDING"/>
    <property type="match status" value="1"/>
</dbReference>
<dbReference type="PANTHER" id="PTHR45527:SF1">
    <property type="entry name" value="FATTY ACID SYNTHASE"/>
    <property type="match status" value="1"/>
</dbReference>
<gene>
    <name evidence="2" type="ORF">GCM10010449_49080</name>
</gene>
<dbReference type="Pfam" id="PF00501">
    <property type="entry name" value="AMP-binding"/>
    <property type="match status" value="1"/>
</dbReference>
<dbReference type="PRINTS" id="PR00154">
    <property type="entry name" value="AMPBINDING"/>
</dbReference>
<sequence>MATSVNAGEGTTSRSDGIVVGIPATVLDVIGGRLLSRSGTEAVNCGGAKGLSYTELWERAEAIADELAEAGVRRGHVVSVLLPRTTDTVAVLLGIWLAGAVYVPLDPAFPAERIEYILRDCASMVLLTHADLAEPFAEAVPRVIALDAPLRRTGRRPGAESAAPAAGDVAYVIYTSGSTGRPKGVQVTHRSLLNVTLRIAEMLRLGPDDVFTSVVSPASDVSLIDYLVPLLSGAGICVAPQDALADAARLGRIIADSGSTVMQATPVTWQILREGEWRPSGAFTALSGGEALPADLAVWIRDHCTRGINLYGPTETTIYVSAQDLSLIDLPEVHTVPLGDPIAGVTLYVLDQDGARAPDGTPGELCVSGVALARGYLNRPEETERAFVRHPFRTGERMYRTGDLVQRDRNGSLEFLGRMDHQVKVVDEFLLTPNGTVDRGALPDPGGRSGVGAGCV</sequence>
<organism evidence="2 3">
    <name type="scientific">Streptomyces rectiviolaceus</name>
    <dbReference type="NCBI Taxonomy" id="332591"/>
    <lineage>
        <taxon>Bacteria</taxon>
        <taxon>Bacillati</taxon>
        <taxon>Actinomycetota</taxon>
        <taxon>Actinomycetes</taxon>
        <taxon>Kitasatosporales</taxon>
        <taxon>Streptomycetaceae</taxon>
        <taxon>Streptomyces</taxon>
    </lineage>
</organism>
<name>A0ABP6MUA5_9ACTN</name>
<dbReference type="NCBIfam" id="TIGR01733">
    <property type="entry name" value="AA-adenyl-dom"/>
    <property type="match status" value="1"/>
</dbReference>
<evidence type="ECO:0000313" key="2">
    <source>
        <dbReference type="EMBL" id="GAA3121326.1"/>
    </source>
</evidence>
<comment type="caution">
    <text evidence="2">The sequence shown here is derived from an EMBL/GenBank/DDBJ whole genome shotgun (WGS) entry which is preliminary data.</text>
</comment>
<evidence type="ECO:0000259" key="1">
    <source>
        <dbReference type="Pfam" id="PF00501"/>
    </source>
</evidence>
<feature type="domain" description="AMP-dependent synthetase/ligase" evidence="1">
    <location>
        <begin position="40"/>
        <end position="377"/>
    </location>
</feature>
<protein>
    <recommendedName>
        <fullName evidence="1">AMP-dependent synthetase/ligase domain-containing protein</fullName>
    </recommendedName>
</protein>
<dbReference type="EMBL" id="BAAAUG010000089">
    <property type="protein sequence ID" value="GAA3121326.1"/>
    <property type="molecule type" value="Genomic_DNA"/>
</dbReference>
<reference evidence="3" key="1">
    <citation type="journal article" date="2019" name="Int. J. Syst. Evol. Microbiol.">
        <title>The Global Catalogue of Microorganisms (GCM) 10K type strain sequencing project: providing services to taxonomists for standard genome sequencing and annotation.</title>
        <authorList>
            <consortium name="The Broad Institute Genomics Platform"/>
            <consortium name="The Broad Institute Genome Sequencing Center for Infectious Disease"/>
            <person name="Wu L."/>
            <person name="Ma J."/>
        </authorList>
    </citation>
    <scope>NUCLEOTIDE SEQUENCE [LARGE SCALE GENOMIC DNA]</scope>
    <source>
        <strain evidence="3">JCM 9092</strain>
    </source>
</reference>
<dbReference type="RefSeq" id="WP_344523948.1">
    <property type="nucleotide sequence ID" value="NZ_BAAAUG010000089.1"/>
</dbReference>
<evidence type="ECO:0000313" key="3">
    <source>
        <dbReference type="Proteomes" id="UP001501637"/>
    </source>
</evidence>
<accession>A0ABP6MUA5</accession>
<dbReference type="InterPro" id="IPR020845">
    <property type="entry name" value="AMP-binding_CS"/>
</dbReference>
<dbReference type="Gene3D" id="2.30.38.10">
    <property type="entry name" value="Luciferase, Domain 3"/>
    <property type="match status" value="1"/>
</dbReference>
<dbReference type="Proteomes" id="UP001501637">
    <property type="component" value="Unassembled WGS sequence"/>
</dbReference>
<dbReference type="SUPFAM" id="SSF56801">
    <property type="entry name" value="Acetyl-CoA synthetase-like"/>
    <property type="match status" value="1"/>
</dbReference>
<dbReference type="InterPro" id="IPR010071">
    <property type="entry name" value="AA_adenyl_dom"/>
</dbReference>
<keyword evidence="3" id="KW-1185">Reference proteome</keyword>
<proteinExistence type="predicted"/>
<dbReference type="InterPro" id="IPR020459">
    <property type="entry name" value="AMP-binding"/>
</dbReference>